<dbReference type="InterPro" id="IPR004843">
    <property type="entry name" value="Calcineurin-like_PHP"/>
</dbReference>
<comment type="caution">
    <text evidence="5">The sequence shown here is derived from an EMBL/GenBank/DDBJ whole genome shotgun (WGS) entry which is preliminary data.</text>
</comment>
<sequence length="1598" mass="162554">MAEAVQSPAVVPDEGVCPVRPTGRSLIGGVAAVSLALGGVAASGIPAFAAVSASAPVIINEVYGGGGNSGATYKQDFVELYNPGSAPVSLAGWSVQYASASGAFSASLTTPLAGSIPAGGHFLVGQGFGTGGTLDLPTVDVLGTTAMSGTAGKVALVNTTTPLSCGQTAGASCAASASVVDFVGFGTTANAFAGTGPTVAPSNANSVSRNAAHANTANNAADFTAGAPSPTNAGSGGTDPEPGGDVTIAEIQGTGAASPLAGQTVTTTGVVTAAYPTGGFNGFVIQTAGTGGALDLATHTASDAVFVFGSAATALVEVGDHVEVTGAVSEWNGLTEITAAAADVSVLAEPATVTPASVAWPATDAQRESLESMLVAPTGDYTVSNTYSTNQYGEVGLAFGTAPLLQPTEVADAGSAEYTAVVADNAAKAVVLDDGATTNFLSAANSGLTPPYVSTTAPVRVGAAVTFDEPVIVDFRNNVWKLNPTSAYVAGGEASVTFENDRTEAPAEVGGDVTVASFNVLNYFTTLGSETAGCTSYNDRAGNGVTVNSCPGTGPRGAWDAGDLAQQQQKIVAAINALDADVVGLLEIENSAAVDGVADEALDTLVDALNAAAGSEKWAYVPSSSELPAVSLQDAITNALIYQPAAVETVGASRALGTESDGDEAFSNAREPIGQEFAPVEGGESVFVSVNHFKSKGSAGPLPGDADSGDGQGASNASRVAQAEALSAWIDGITDEGDAVALVGDFNSYTQEDPLQELYADGYVDAAAELAEGQYSYSFSGLSGSLDHVLLNEAAFARATGADVWEINAEESIALEYSRENYHGTNFYAPGPFRSSDHDPVIVGLGAGDVPAEPVDLTFLNINDFHGRIESTTTNGVVASNTVKFAGTVEAQRAAATGPVALLSAGDNIGASLFASAVADDQPTIDVLNALELETSAVGNHEFDRGFADLTDRVIPAAEFSYLGANVYLDGTTTPALQEYELLEMGGVTVGVIGVVTEETPSLVTPGGIATIDFGDPVEAVNRVAAQLSDGDESNGEADVIIAEYHDGASAGTPDGATLEEELAAGGPFAALVEDTSAEVDAIFTGHTHKQYAWEGPVPGEPGETRPIVQTGSYGEFIGKVVLTYDPETDEVTAHSQSNVARTTTADATLIATYPRVAAVNSIVTAAIAAADVVGRQPVGSVTADITTAFAGGSYVNGKYTGSGPTPTTGRDDRAKESALGDLVADALLDTLDTEQYGSAEIGVVNPGGLRSELLYSPDGVITYAEANAVLPFVNNLWTTTLTGAQFTTMLEQQWQTNADGTIPSRPYLQLGLSDNVTYTFDPAAPLGSHITSVTVNGEPLDPSAEYRVGTFSFLVTGGDNFRVFTQGTNATDTGLVDRDAWIAYLQANPGLEPDFARQAVQVPTVPTSVLAGESVTVPVAGLDLTSIGSPQNASIETFLDGVSLGTTTVAGGAANVSALVPAGTSAGAHELTLVAAPSGTTVTLPLTVEAPVPTEPAWDRWKVYTAGDRVLYQGAVYVAQWWTLAVSPDATPWGAWAEVGAPVVTGQGTYGAWTDSWIYTGGEVVAHDGHLWKAQWWTRNQEPGASQWGPWKDLGAY</sequence>
<dbReference type="SMART" id="SM00495">
    <property type="entry name" value="ChtBD3"/>
    <property type="match status" value="2"/>
</dbReference>
<dbReference type="Gene3D" id="3.90.780.10">
    <property type="entry name" value="5'-Nucleotidase, C-terminal domain"/>
    <property type="match status" value="1"/>
</dbReference>
<dbReference type="CDD" id="cd04486">
    <property type="entry name" value="YhcR_OBF_like"/>
    <property type="match status" value="1"/>
</dbReference>
<evidence type="ECO:0000256" key="1">
    <source>
        <dbReference type="ARBA" id="ARBA00022729"/>
    </source>
</evidence>
<feature type="domain" description="LTD" evidence="4">
    <location>
        <begin position="47"/>
        <end position="187"/>
    </location>
</feature>
<accession>A0A6I4NUY3</accession>
<dbReference type="Proteomes" id="UP000438182">
    <property type="component" value="Unassembled WGS sequence"/>
</dbReference>
<dbReference type="PANTHER" id="PTHR42834">
    <property type="entry name" value="ENDONUCLEASE/EXONUCLEASE/PHOSPHATASE FAMILY PROTEIN (AFU_ORTHOLOGUE AFUA_3G09210)"/>
    <property type="match status" value="1"/>
</dbReference>
<dbReference type="Gene3D" id="3.60.21.10">
    <property type="match status" value="1"/>
</dbReference>
<dbReference type="SUPFAM" id="SSF74853">
    <property type="entry name" value="Lamin A/C globular tail domain"/>
    <property type="match status" value="1"/>
</dbReference>
<dbReference type="Gene3D" id="3.60.10.10">
    <property type="entry name" value="Endonuclease/exonuclease/phosphatase"/>
    <property type="match status" value="1"/>
</dbReference>
<dbReference type="GO" id="GO:0030246">
    <property type="term" value="F:carbohydrate binding"/>
    <property type="evidence" value="ECO:0007669"/>
    <property type="project" value="InterPro"/>
</dbReference>
<dbReference type="InterPro" id="IPR036907">
    <property type="entry name" value="5'-Nucleotdase_C_sf"/>
</dbReference>
<evidence type="ECO:0000256" key="3">
    <source>
        <dbReference type="SAM" id="MobiDB-lite"/>
    </source>
</evidence>
<dbReference type="Pfam" id="PF00932">
    <property type="entry name" value="LTD"/>
    <property type="match status" value="1"/>
</dbReference>
<dbReference type="EMBL" id="WSTA01000022">
    <property type="protein sequence ID" value="MWB98266.1"/>
    <property type="molecule type" value="Genomic_DNA"/>
</dbReference>
<dbReference type="GO" id="GO:0005576">
    <property type="term" value="C:extracellular region"/>
    <property type="evidence" value="ECO:0007669"/>
    <property type="project" value="InterPro"/>
</dbReference>
<organism evidence="5 6">
    <name type="scientific">Agromyces seonyuensis</name>
    <dbReference type="NCBI Taxonomy" id="2662446"/>
    <lineage>
        <taxon>Bacteria</taxon>
        <taxon>Bacillati</taxon>
        <taxon>Actinomycetota</taxon>
        <taxon>Actinomycetes</taxon>
        <taxon>Micrococcales</taxon>
        <taxon>Microbacteriaceae</taxon>
        <taxon>Agromyces</taxon>
    </lineage>
</organism>
<dbReference type="InterPro" id="IPR036415">
    <property type="entry name" value="Lamin_tail_dom_sf"/>
</dbReference>
<evidence type="ECO:0000256" key="2">
    <source>
        <dbReference type="ARBA" id="ARBA00022801"/>
    </source>
</evidence>
<dbReference type="GO" id="GO:0004519">
    <property type="term" value="F:endonuclease activity"/>
    <property type="evidence" value="ECO:0007669"/>
    <property type="project" value="UniProtKB-KW"/>
</dbReference>
<dbReference type="GO" id="GO:0004553">
    <property type="term" value="F:hydrolase activity, hydrolyzing O-glycosyl compounds"/>
    <property type="evidence" value="ECO:0007669"/>
    <property type="project" value="InterPro"/>
</dbReference>
<dbReference type="InterPro" id="IPR001322">
    <property type="entry name" value="Lamin_tail_dom"/>
</dbReference>
<dbReference type="SUPFAM" id="SSF55816">
    <property type="entry name" value="5'-nucleotidase (syn. UDP-sugar hydrolase), C-terminal domain"/>
    <property type="match status" value="1"/>
</dbReference>
<reference evidence="5 6" key="1">
    <citation type="submission" date="2019-12" db="EMBL/GenBank/DDBJ databases">
        <authorList>
            <person name="Kim Y.S."/>
        </authorList>
    </citation>
    <scope>NUCLEOTIDE SEQUENCE [LARGE SCALE GENOMIC DNA]</scope>
    <source>
        <strain evidence="5 6">MMS17-SY077</strain>
    </source>
</reference>
<dbReference type="GO" id="GO:0009166">
    <property type="term" value="P:nucleotide catabolic process"/>
    <property type="evidence" value="ECO:0007669"/>
    <property type="project" value="InterPro"/>
</dbReference>
<dbReference type="InterPro" id="IPR005135">
    <property type="entry name" value="Endo/exonuclease/phosphatase"/>
</dbReference>
<dbReference type="Pfam" id="PF03372">
    <property type="entry name" value="Exo_endo_phos"/>
    <property type="match status" value="1"/>
</dbReference>
<dbReference type="InterPro" id="IPR029052">
    <property type="entry name" value="Metallo-depent_PP-like"/>
</dbReference>
<dbReference type="InterPro" id="IPR003610">
    <property type="entry name" value="CBM5/12"/>
</dbReference>
<dbReference type="InterPro" id="IPR036691">
    <property type="entry name" value="Endo/exonu/phosph_ase_sf"/>
</dbReference>
<evidence type="ECO:0000259" key="4">
    <source>
        <dbReference type="PROSITE" id="PS51841"/>
    </source>
</evidence>
<gene>
    <name evidence="5" type="ORF">GB864_06855</name>
</gene>
<evidence type="ECO:0000313" key="5">
    <source>
        <dbReference type="EMBL" id="MWB98266.1"/>
    </source>
</evidence>
<keyword evidence="2" id="KW-0378">Hydrolase</keyword>
<protein>
    <submittedName>
        <fullName evidence="5">ExeM/NucH family extracellular endonuclease</fullName>
    </submittedName>
</protein>
<evidence type="ECO:0000313" key="6">
    <source>
        <dbReference type="Proteomes" id="UP000438182"/>
    </source>
</evidence>
<keyword evidence="1" id="KW-0732">Signal</keyword>
<keyword evidence="6" id="KW-1185">Reference proteome</keyword>
<dbReference type="InterPro" id="IPR008334">
    <property type="entry name" value="5'-Nucleotdase_C"/>
</dbReference>
<dbReference type="CDD" id="cd12215">
    <property type="entry name" value="ChiC_BD"/>
    <property type="match status" value="2"/>
</dbReference>
<dbReference type="SUPFAM" id="SSF56300">
    <property type="entry name" value="Metallo-dependent phosphatases"/>
    <property type="match status" value="1"/>
</dbReference>
<dbReference type="PANTHER" id="PTHR42834:SF1">
    <property type="entry name" value="ENDONUCLEASE_EXONUCLEASE_PHOSPHATASE FAMILY PROTEIN (AFU_ORTHOLOGUE AFUA_3G09210)"/>
    <property type="match status" value="1"/>
</dbReference>
<dbReference type="InterPro" id="IPR006179">
    <property type="entry name" value="5_nucleotidase/apyrase"/>
</dbReference>
<feature type="region of interest" description="Disordered" evidence="3">
    <location>
        <begin position="698"/>
        <end position="717"/>
    </location>
</feature>
<keyword evidence="5" id="KW-0540">Nuclease</keyword>
<dbReference type="Gene3D" id="2.10.10.20">
    <property type="entry name" value="Carbohydrate-binding module superfamily 5/12"/>
    <property type="match status" value="2"/>
</dbReference>
<dbReference type="InterPro" id="IPR047971">
    <property type="entry name" value="ExeM-like"/>
</dbReference>
<dbReference type="Pfam" id="PF00149">
    <property type="entry name" value="Metallophos"/>
    <property type="match status" value="1"/>
</dbReference>
<dbReference type="NCBIfam" id="NF033681">
    <property type="entry name" value="ExeM_NucH_DNase"/>
    <property type="match status" value="1"/>
</dbReference>
<dbReference type="InterPro" id="IPR036573">
    <property type="entry name" value="CBM_sf_5/12"/>
</dbReference>
<keyword evidence="5" id="KW-0255">Endonuclease</keyword>
<dbReference type="Pfam" id="PF02872">
    <property type="entry name" value="5_nucleotid_C"/>
    <property type="match status" value="1"/>
</dbReference>
<dbReference type="GO" id="GO:0005975">
    <property type="term" value="P:carbohydrate metabolic process"/>
    <property type="evidence" value="ECO:0007669"/>
    <property type="project" value="InterPro"/>
</dbReference>
<dbReference type="SUPFAM" id="SSF51055">
    <property type="entry name" value="Carbohydrate binding domain"/>
    <property type="match status" value="2"/>
</dbReference>
<dbReference type="PROSITE" id="PS51841">
    <property type="entry name" value="LTD"/>
    <property type="match status" value="1"/>
</dbReference>
<feature type="region of interest" description="Disordered" evidence="3">
    <location>
        <begin position="221"/>
        <end position="245"/>
    </location>
</feature>
<proteinExistence type="predicted"/>
<name>A0A6I4NUY3_9MICO</name>
<dbReference type="CDD" id="cd10283">
    <property type="entry name" value="MnuA_DNase1-like"/>
    <property type="match status" value="1"/>
</dbReference>
<dbReference type="PRINTS" id="PR01607">
    <property type="entry name" value="APYRASEFAMLY"/>
</dbReference>
<dbReference type="SUPFAM" id="SSF56219">
    <property type="entry name" value="DNase I-like"/>
    <property type="match status" value="1"/>
</dbReference>